<evidence type="ECO:0000256" key="8">
    <source>
        <dbReference type="ARBA" id="ARBA00023235"/>
    </source>
</evidence>
<keyword evidence="7" id="KW-0030">Aminoacyl-tRNA synthetase</keyword>
<accession>A0A8T9CKI4</accession>
<evidence type="ECO:0000256" key="4">
    <source>
        <dbReference type="ARBA" id="ARBA00022741"/>
    </source>
</evidence>
<feature type="compositionally biased region" description="Low complexity" evidence="11">
    <location>
        <begin position="445"/>
        <end position="459"/>
    </location>
</feature>
<evidence type="ECO:0000259" key="13">
    <source>
        <dbReference type="Pfam" id="PF00749"/>
    </source>
</evidence>
<keyword evidence="12" id="KW-0732">Signal</keyword>
<evidence type="ECO:0000256" key="9">
    <source>
        <dbReference type="ARBA" id="ARBA00046325"/>
    </source>
</evidence>
<evidence type="ECO:0000313" key="17">
    <source>
        <dbReference type="EMBL" id="TVY85017.1"/>
    </source>
</evidence>
<evidence type="ECO:0000256" key="6">
    <source>
        <dbReference type="ARBA" id="ARBA00022917"/>
    </source>
</evidence>
<keyword evidence="6" id="KW-0648">Protein biosynthesis</keyword>
<dbReference type="SUPFAM" id="SSF50715">
    <property type="entry name" value="Ribosomal protein L25-like"/>
    <property type="match status" value="1"/>
</dbReference>
<dbReference type="FunFam" id="2.40.240.10:FF:000015">
    <property type="entry name" value="Glutaminyl-tRNA synthetase"/>
    <property type="match status" value="1"/>
</dbReference>
<dbReference type="GO" id="GO:0016853">
    <property type="term" value="F:isomerase activity"/>
    <property type="evidence" value="ECO:0007669"/>
    <property type="project" value="UniProtKB-KW"/>
</dbReference>
<dbReference type="SUPFAM" id="SSF52374">
    <property type="entry name" value="Nucleotidylyl transferase"/>
    <property type="match status" value="1"/>
</dbReference>
<comment type="caution">
    <text evidence="17">The sequence shown here is derived from an EMBL/GenBank/DDBJ whole genome shotgun (WGS) entry which is preliminary data.</text>
</comment>
<sequence length="1040" mass="116292">MIPVAASVLNLKMHFTFLLPAFLLPILVACHPSPACTTSVVNGFDSVQGPVSINTSPLDPFEVPKLSAVNETAWEYWYFDSVSSDGKAGVAVVFFKDPSLSYYGLGTLRVSLDAVWPNATTFSTTLFVNESSVTTCGNDAHGVWNTTSQGIDFSFQTSNNMKHVELVLAGPEVSGTFSMTSNTPARYPGGELDPSATASLALGPLIYWNEAIPAGTVEVSMTLGGTPFSFSGVGGHDRNYAPFIWDYLAEHWYWIRIITGPYTVVYWIWTSAIDGKTYTSAFLTENGREIFATTSGTASPEGKYATMDLLYGTGVHGSFADNSTGIAVDLVDHGCGKSWHFELKHENIAFEAPATSNSRYSRFVNTASGGEVGAKAWEGVANKPSHFQHSTNLPIIPTIVTNTNTMADMDAITEHAIKLCLDEKTGEMVSKNELKKRTQKRAKKAAAAVRSTSSTSTSTPVQEPTANANAEEPTVDPDAMFKQGFLAEVYKQRPSKDVVTRFPPEPNGYLHLGHAKAIAINFGFAKYHEGKTILRFDDTNPDAEKEEYFIAIRETIRWLGFAPAEITYASDSFQRLYDLAEELVKKEKAYVCHCNETETKLQRGGEDGSTLRYRCEHANQDVETNLNKFRDMRDGKYVPQSAWLRMKQDIDNPNPQMWDIAAYRIPKNQEPHFRTGTKWRIYPTYDFAHCLCDSFEGITHSLCTTEFIMSRESYEWLNQLLVDFQPMQREYGRLNLTGTIMSKRDLRSLIENKVVRGWDDPRLYTLKAIRRRGIPPGALLSFIYELGVTTSMSFIDDKRFEQCVRQYLEKSVPRLMLVLDPVPVLIEDAEEQDLDVPFSPKDPKMGSHKIRLTKRIYIDRSDFREVDSKNYLRLAPGKTVGLLQMPDPIKAVSFTKDEATGAVTEIKAVFDKEGKRPKTYIQWVPEGSPMAEVRIHKALFKSSQPKLAAGGFMNDINPDSETIWPNAMIETGFHEIRRRAPWPEAEGEKLGEVGPESIRFQAMRVAYFALDLDSTDDKIVLNRIVPLKEGLGKSSEVIKH</sequence>
<dbReference type="FunFam" id="2.40.240.10:FF:000007">
    <property type="entry name" value="Glutamine--tRNA ligase"/>
    <property type="match status" value="1"/>
</dbReference>
<dbReference type="GO" id="GO:0004819">
    <property type="term" value="F:glutamine-tRNA ligase activity"/>
    <property type="evidence" value="ECO:0007669"/>
    <property type="project" value="UniProtKB-EC"/>
</dbReference>
<dbReference type="PANTHER" id="PTHR43097">
    <property type="entry name" value="GLUTAMINE-TRNA LIGASE"/>
    <property type="match status" value="1"/>
</dbReference>
<dbReference type="InterPro" id="IPR050132">
    <property type="entry name" value="Gln/Glu-tRNA_Ligase"/>
</dbReference>
<keyword evidence="3 17" id="KW-0436">Ligase</keyword>
<dbReference type="InterPro" id="IPR020056">
    <property type="entry name" value="Rbsml_bL25/Gln-tRNA_synth_N"/>
</dbReference>
<name>A0A8T9CKI4_9HELO</name>
<keyword evidence="4" id="KW-0547">Nucleotide-binding</keyword>
<evidence type="ECO:0000256" key="3">
    <source>
        <dbReference type="ARBA" id="ARBA00022598"/>
    </source>
</evidence>
<evidence type="ECO:0000256" key="11">
    <source>
        <dbReference type="SAM" id="MobiDB-lite"/>
    </source>
</evidence>
<dbReference type="Gene3D" id="2.40.240.10">
    <property type="entry name" value="Ribosomal Protein L25, Chain P"/>
    <property type="match status" value="2"/>
</dbReference>
<protein>
    <recommendedName>
        <fullName evidence="2">glutamine--tRNA ligase</fullName>
        <ecNumber evidence="2">6.1.1.18</ecNumber>
    </recommendedName>
</protein>
<dbReference type="InterPro" id="IPR004514">
    <property type="entry name" value="Gln-tRNA-synth"/>
</dbReference>
<dbReference type="InterPro" id="IPR056402">
    <property type="entry name" value="DA_N"/>
</dbReference>
<evidence type="ECO:0000313" key="18">
    <source>
        <dbReference type="Proteomes" id="UP000469558"/>
    </source>
</evidence>
<dbReference type="PANTHER" id="PTHR43097:SF4">
    <property type="entry name" value="GLUTAMINE--TRNA LIGASE"/>
    <property type="match status" value="1"/>
</dbReference>
<evidence type="ECO:0000256" key="10">
    <source>
        <dbReference type="ARBA" id="ARBA00048270"/>
    </source>
</evidence>
<evidence type="ECO:0000259" key="15">
    <source>
        <dbReference type="Pfam" id="PF22903"/>
    </source>
</evidence>
<dbReference type="Gene3D" id="3.40.50.620">
    <property type="entry name" value="HUPs"/>
    <property type="match status" value="1"/>
</dbReference>
<dbReference type="InterPro" id="IPR011035">
    <property type="entry name" value="Ribosomal_bL25/Gln-tRNA_synth"/>
</dbReference>
<keyword evidence="5" id="KW-0067">ATP-binding</keyword>
<dbReference type="Pfam" id="PF00749">
    <property type="entry name" value="tRNA-synt_1c"/>
    <property type="match status" value="1"/>
</dbReference>
<evidence type="ECO:0000259" key="16">
    <source>
        <dbReference type="Pfam" id="PF24137"/>
    </source>
</evidence>
<feature type="domain" description="Glutamyl/glutaminyl-tRNA synthetase class Ib anti-codon binding" evidence="14">
    <location>
        <begin position="813"/>
        <end position="910"/>
    </location>
</feature>
<comment type="similarity">
    <text evidence="9">Belongs to the Diels-Alderase family.</text>
</comment>
<dbReference type="EMBL" id="QGMK01000036">
    <property type="protein sequence ID" value="TVY85017.1"/>
    <property type="molecule type" value="Genomic_DNA"/>
</dbReference>
<dbReference type="InterPro" id="IPR014729">
    <property type="entry name" value="Rossmann-like_a/b/a_fold"/>
</dbReference>
<feature type="domain" description="Diels-Alderase N-terminal" evidence="16">
    <location>
        <begin position="64"/>
        <end position="240"/>
    </location>
</feature>
<dbReference type="InterPro" id="IPR001412">
    <property type="entry name" value="aa-tRNA-synth_I_CS"/>
</dbReference>
<dbReference type="FunFam" id="3.40.50.620:FF:000183">
    <property type="entry name" value="Glutaminyl-tRNA synthetase"/>
    <property type="match status" value="1"/>
</dbReference>
<feature type="chain" id="PRO_5035737996" description="glutamine--tRNA ligase" evidence="12">
    <location>
        <begin position="30"/>
        <end position="1040"/>
    </location>
</feature>
<dbReference type="OrthoDB" id="10250478at2759"/>
<evidence type="ECO:0000256" key="2">
    <source>
        <dbReference type="ARBA" id="ARBA00012836"/>
    </source>
</evidence>
<evidence type="ECO:0000256" key="7">
    <source>
        <dbReference type="ARBA" id="ARBA00023146"/>
    </source>
</evidence>
<dbReference type="InterPro" id="IPR054499">
    <property type="entry name" value="DA_C"/>
</dbReference>
<feature type="region of interest" description="Disordered" evidence="11">
    <location>
        <begin position="445"/>
        <end position="475"/>
    </location>
</feature>
<gene>
    <name evidence="17" type="primary">qrs1_0</name>
    <name evidence="17" type="ORF">LSUE1_G000910</name>
</gene>
<keyword evidence="8" id="KW-0413">Isomerase</keyword>
<dbReference type="GO" id="GO:0005524">
    <property type="term" value="F:ATP binding"/>
    <property type="evidence" value="ECO:0007669"/>
    <property type="project" value="UniProtKB-KW"/>
</dbReference>
<dbReference type="Pfam" id="PF22903">
    <property type="entry name" value="DA_C"/>
    <property type="match status" value="1"/>
</dbReference>
<dbReference type="PROSITE" id="PS00178">
    <property type="entry name" value="AA_TRNA_LIGASE_I"/>
    <property type="match status" value="1"/>
</dbReference>
<keyword evidence="18" id="KW-1185">Reference proteome</keyword>
<comment type="catalytic activity">
    <reaction evidence="10">
        <text>tRNA(Gln) + L-glutamine + ATP = L-glutaminyl-tRNA(Gln) + AMP + diphosphate</text>
        <dbReference type="Rhea" id="RHEA:20121"/>
        <dbReference type="Rhea" id="RHEA-COMP:9662"/>
        <dbReference type="Rhea" id="RHEA-COMP:9681"/>
        <dbReference type="ChEBI" id="CHEBI:30616"/>
        <dbReference type="ChEBI" id="CHEBI:33019"/>
        <dbReference type="ChEBI" id="CHEBI:58359"/>
        <dbReference type="ChEBI" id="CHEBI:78442"/>
        <dbReference type="ChEBI" id="CHEBI:78521"/>
        <dbReference type="ChEBI" id="CHEBI:456215"/>
        <dbReference type="EC" id="6.1.1.18"/>
    </reaction>
</comment>
<dbReference type="GO" id="GO:0005829">
    <property type="term" value="C:cytosol"/>
    <property type="evidence" value="ECO:0007669"/>
    <property type="project" value="TreeGrafter"/>
</dbReference>
<comment type="similarity">
    <text evidence="1">Belongs to the class-I aminoacyl-tRNA synthetase family.</text>
</comment>
<dbReference type="Pfam" id="PF03950">
    <property type="entry name" value="tRNA-synt_1c_C"/>
    <property type="match status" value="1"/>
</dbReference>
<evidence type="ECO:0000256" key="5">
    <source>
        <dbReference type="ARBA" id="ARBA00022840"/>
    </source>
</evidence>
<evidence type="ECO:0000259" key="14">
    <source>
        <dbReference type="Pfam" id="PF03950"/>
    </source>
</evidence>
<dbReference type="EC" id="6.1.1.18" evidence="2"/>
<evidence type="ECO:0000256" key="12">
    <source>
        <dbReference type="SAM" id="SignalP"/>
    </source>
</evidence>
<feature type="domain" description="Glutamyl/glutaminyl-tRNA synthetase class Ib catalytic" evidence="13">
    <location>
        <begin position="498"/>
        <end position="809"/>
    </location>
</feature>
<dbReference type="Proteomes" id="UP000469558">
    <property type="component" value="Unassembled WGS sequence"/>
</dbReference>
<dbReference type="Pfam" id="PF24137">
    <property type="entry name" value="DA_N"/>
    <property type="match status" value="1"/>
</dbReference>
<evidence type="ECO:0000256" key="1">
    <source>
        <dbReference type="ARBA" id="ARBA00005594"/>
    </source>
</evidence>
<dbReference type="InterPro" id="IPR000924">
    <property type="entry name" value="Glu/Gln-tRNA-synth"/>
</dbReference>
<reference evidence="17 18" key="1">
    <citation type="submission" date="2018-05" db="EMBL/GenBank/DDBJ databases">
        <title>Genome sequencing and assembly of the regulated plant pathogen Lachnellula willkommii and related sister species for the development of diagnostic species identification markers.</title>
        <authorList>
            <person name="Giroux E."/>
            <person name="Bilodeau G."/>
        </authorList>
    </citation>
    <scope>NUCLEOTIDE SEQUENCE [LARGE SCALE GENOMIC DNA]</scope>
    <source>
        <strain evidence="17 18">CBS 268.59</strain>
    </source>
</reference>
<feature type="domain" description="Diels-Alderase C-terminal" evidence="15">
    <location>
        <begin position="244"/>
        <end position="382"/>
    </location>
</feature>
<dbReference type="AlphaFoldDB" id="A0A8T9CKI4"/>
<dbReference type="NCBIfam" id="TIGR00440">
    <property type="entry name" value="glnS"/>
    <property type="match status" value="1"/>
</dbReference>
<dbReference type="InterPro" id="IPR020059">
    <property type="entry name" value="Glu/Gln-tRNA-synth_Ib_codon-bd"/>
</dbReference>
<proteinExistence type="inferred from homology"/>
<dbReference type="SUPFAM" id="SSF159245">
    <property type="entry name" value="AttH-like"/>
    <property type="match status" value="1"/>
</dbReference>
<dbReference type="InterPro" id="IPR020058">
    <property type="entry name" value="Glu/Gln-tRNA-synth_Ib_cat-dom"/>
</dbReference>
<dbReference type="GO" id="GO:0006425">
    <property type="term" value="P:glutaminyl-tRNA aminoacylation"/>
    <property type="evidence" value="ECO:0007669"/>
    <property type="project" value="InterPro"/>
</dbReference>
<dbReference type="PRINTS" id="PR00987">
    <property type="entry name" value="TRNASYNTHGLU"/>
</dbReference>
<feature type="signal peptide" evidence="12">
    <location>
        <begin position="1"/>
        <end position="29"/>
    </location>
</feature>
<organism evidence="17 18">
    <name type="scientific">Lachnellula suecica</name>
    <dbReference type="NCBI Taxonomy" id="602035"/>
    <lineage>
        <taxon>Eukaryota</taxon>
        <taxon>Fungi</taxon>
        <taxon>Dikarya</taxon>
        <taxon>Ascomycota</taxon>
        <taxon>Pezizomycotina</taxon>
        <taxon>Leotiomycetes</taxon>
        <taxon>Helotiales</taxon>
        <taxon>Lachnaceae</taxon>
        <taxon>Lachnellula</taxon>
    </lineage>
</organism>